<protein>
    <submittedName>
        <fullName evidence="1">Uncharacterized protein</fullName>
    </submittedName>
</protein>
<accession>A0A822F8S8</accession>
<evidence type="ECO:0000313" key="1">
    <source>
        <dbReference type="EMBL" id="CAF5121417.1"/>
    </source>
</evidence>
<organism evidence="1 2">
    <name type="scientific">Rotaria socialis</name>
    <dbReference type="NCBI Taxonomy" id="392032"/>
    <lineage>
        <taxon>Eukaryota</taxon>
        <taxon>Metazoa</taxon>
        <taxon>Spiralia</taxon>
        <taxon>Gnathifera</taxon>
        <taxon>Rotifera</taxon>
        <taxon>Eurotatoria</taxon>
        <taxon>Bdelloidea</taxon>
        <taxon>Philodinida</taxon>
        <taxon>Philodinidae</taxon>
        <taxon>Rotaria</taxon>
    </lineage>
</organism>
<gene>
    <name evidence="1" type="ORF">QYT958_LOCUS46082</name>
</gene>
<evidence type="ECO:0000313" key="2">
    <source>
        <dbReference type="Proteomes" id="UP000663848"/>
    </source>
</evidence>
<proteinExistence type="predicted"/>
<reference evidence="1" key="1">
    <citation type="submission" date="2021-02" db="EMBL/GenBank/DDBJ databases">
        <authorList>
            <person name="Nowell W R."/>
        </authorList>
    </citation>
    <scope>NUCLEOTIDE SEQUENCE</scope>
</reference>
<sequence>MKDKAAVAKANSIINGVKTDDEAGLPHLGALSEAVERPIRILDENGDL</sequence>
<feature type="non-terminal residue" evidence="1">
    <location>
        <position position="48"/>
    </location>
</feature>
<comment type="caution">
    <text evidence="1">The sequence shown here is derived from an EMBL/GenBank/DDBJ whole genome shotgun (WGS) entry which is preliminary data.</text>
</comment>
<dbReference type="EMBL" id="CAJOBR010080189">
    <property type="protein sequence ID" value="CAF5121417.1"/>
    <property type="molecule type" value="Genomic_DNA"/>
</dbReference>
<dbReference type="Proteomes" id="UP000663848">
    <property type="component" value="Unassembled WGS sequence"/>
</dbReference>
<name>A0A822F8S8_9BILA</name>
<dbReference type="AlphaFoldDB" id="A0A822F8S8"/>